<proteinExistence type="predicted"/>
<evidence type="ECO:0000313" key="3">
    <source>
        <dbReference type="Proteomes" id="UP000050929"/>
    </source>
</evidence>
<name>A0A0R1J6A0_9LACO</name>
<keyword evidence="3" id="KW-1185">Reference proteome</keyword>
<dbReference type="STRING" id="1423811.FC72_GL001212"/>
<dbReference type="PATRIC" id="fig|1423811.3.peg.1232"/>
<dbReference type="Proteomes" id="UP000050929">
    <property type="component" value="Unassembled WGS sequence"/>
</dbReference>
<dbReference type="RefSeq" id="WP_057767180.1">
    <property type="nucleotide sequence ID" value="NZ_AZDG01000025.1"/>
</dbReference>
<protein>
    <recommendedName>
        <fullName evidence="1">HEPN/Toprim N-terminal domain-containing protein</fullName>
    </recommendedName>
</protein>
<gene>
    <name evidence="2" type="ORF">FC72_GL001212</name>
</gene>
<sequence>MENENSYLFFSIGNFEIDFNKGYMSDENYCPLFTSSDKKLVKYIYDNNNYEMKMGYSKIGFDVKERLNMLGYTFQNTKKKYEEYINSYSNSIIDKIDFESLVKILYKINIKEKYNYSEDDNPQYLDHSEIPWDVSEKLNIFNINHYDEFLLNIDPLIILRILLEVKKNCNFFVTLRHLNKIYNINNDFYPKLKKNEKIYFITCDNPFMVVR</sequence>
<organism evidence="2 3">
    <name type="scientific">Companilactobacillus tucceti DSM 20183</name>
    <dbReference type="NCBI Taxonomy" id="1423811"/>
    <lineage>
        <taxon>Bacteria</taxon>
        <taxon>Bacillati</taxon>
        <taxon>Bacillota</taxon>
        <taxon>Bacilli</taxon>
        <taxon>Lactobacillales</taxon>
        <taxon>Lactobacillaceae</taxon>
        <taxon>Companilactobacillus</taxon>
    </lineage>
</organism>
<comment type="caution">
    <text evidence="2">The sequence shown here is derived from an EMBL/GenBank/DDBJ whole genome shotgun (WGS) entry which is preliminary data.</text>
</comment>
<reference evidence="2 3" key="1">
    <citation type="journal article" date="2015" name="Genome Announc.">
        <title>Expanding the biotechnology potential of lactobacilli through comparative genomics of 213 strains and associated genera.</title>
        <authorList>
            <person name="Sun Z."/>
            <person name="Harris H.M."/>
            <person name="McCann A."/>
            <person name="Guo C."/>
            <person name="Argimon S."/>
            <person name="Zhang W."/>
            <person name="Yang X."/>
            <person name="Jeffery I.B."/>
            <person name="Cooney J.C."/>
            <person name="Kagawa T.F."/>
            <person name="Liu W."/>
            <person name="Song Y."/>
            <person name="Salvetti E."/>
            <person name="Wrobel A."/>
            <person name="Rasinkangas P."/>
            <person name="Parkhill J."/>
            <person name="Rea M.C."/>
            <person name="O'Sullivan O."/>
            <person name="Ritari J."/>
            <person name="Douillard F.P."/>
            <person name="Paul Ross R."/>
            <person name="Yang R."/>
            <person name="Briner A.E."/>
            <person name="Felis G.E."/>
            <person name="de Vos W.M."/>
            <person name="Barrangou R."/>
            <person name="Klaenhammer T.R."/>
            <person name="Caufield P.W."/>
            <person name="Cui Y."/>
            <person name="Zhang H."/>
            <person name="O'Toole P.W."/>
        </authorList>
    </citation>
    <scope>NUCLEOTIDE SEQUENCE [LARGE SCALE GENOMIC DNA]</scope>
    <source>
        <strain evidence="2 3">DSM 20183</strain>
    </source>
</reference>
<dbReference type="AlphaFoldDB" id="A0A0R1J6A0"/>
<accession>A0A0R1J6A0</accession>
<evidence type="ECO:0000259" key="1">
    <source>
        <dbReference type="Pfam" id="PF18871"/>
    </source>
</evidence>
<feature type="domain" description="HEPN/Toprim N-terminal" evidence="1">
    <location>
        <begin position="6"/>
        <end position="175"/>
    </location>
</feature>
<dbReference type="InterPro" id="IPR041487">
    <property type="entry name" value="HEPN/Toprim-NTD1"/>
</dbReference>
<dbReference type="Pfam" id="PF18871">
    <property type="entry name" value="HEPN_Toprim_N"/>
    <property type="match status" value="1"/>
</dbReference>
<dbReference type="EMBL" id="AZDG01000025">
    <property type="protein sequence ID" value="KRK63668.1"/>
    <property type="molecule type" value="Genomic_DNA"/>
</dbReference>
<evidence type="ECO:0000313" key="2">
    <source>
        <dbReference type="EMBL" id="KRK63668.1"/>
    </source>
</evidence>